<dbReference type="Proteomes" id="UP001530377">
    <property type="component" value="Unassembled WGS sequence"/>
</dbReference>
<reference evidence="1 2" key="1">
    <citation type="submission" date="2024-10" db="EMBL/GenBank/DDBJ databases">
        <title>Updated reference genomes for cyclostephanoid diatoms.</title>
        <authorList>
            <person name="Roberts W.R."/>
            <person name="Alverson A.J."/>
        </authorList>
    </citation>
    <scope>NUCLEOTIDE SEQUENCE [LARGE SCALE GENOMIC DNA]</scope>
    <source>
        <strain evidence="1 2">AJA228-03</strain>
    </source>
</reference>
<sequence>MAPSVSISPTAAAMTATNTTNPAALNATAAEEARFFSKSVASWYLNTIDPYAPHTRNVESRLRHPLHVVTRRILYGDVELGAGVEGELEALFNDDDAEIKDGGPEALTRRSAARMEAFLASCSAALREEGHPMTEEVNDRVGGRGKIFEGIAAMEGSGKGVVVGGGDGKKTKRSSSSCKPRSFRQIDLGDLLLRLEVYCRTLRRIRSLSDVNTSGHMEECVIQHEPKKQIRARIGVIVQTYLRNVDCVRDVHTTLMTLVLTATLEVLAVEVWCPELRTAVDSKASLNIL</sequence>
<proteinExistence type="predicted"/>
<evidence type="ECO:0000313" key="2">
    <source>
        <dbReference type="Proteomes" id="UP001530377"/>
    </source>
</evidence>
<evidence type="ECO:0000313" key="1">
    <source>
        <dbReference type="EMBL" id="KAL3823416.1"/>
    </source>
</evidence>
<dbReference type="AlphaFoldDB" id="A0ABD3SFT3"/>
<dbReference type="EMBL" id="JALLPB020000038">
    <property type="protein sequence ID" value="KAL3823416.1"/>
    <property type="molecule type" value="Genomic_DNA"/>
</dbReference>
<name>A0ABD3SFT3_9STRA</name>
<accession>A0ABD3SFT3</accession>
<keyword evidence="2" id="KW-1185">Reference proteome</keyword>
<comment type="caution">
    <text evidence="1">The sequence shown here is derived from an EMBL/GenBank/DDBJ whole genome shotgun (WGS) entry which is preliminary data.</text>
</comment>
<protein>
    <submittedName>
        <fullName evidence="1">Uncharacterized protein</fullName>
    </submittedName>
</protein>
<organism evidence="1 2">
    <name type="scientific">Cyclostephanos tholiformis</name>
    <dbReference type="NCBI Taxonomy" id="382380"/>
    <lineage>
        <taxon>Eukaryota</taxon>
        <taxon>Sar</taxon>
        <taxon>Stramenopiles</taxon>
        <taxon>Ochrophyta</taxon>
        <taxon>Bacillariophyta</taxon>
        <taxon>Coscinodiscophyceae</taxon>
        <taxon>Thalassiosirophycidae</taxon>
        <taxon>Stephanodiscales</taxon>
        <taxon>Stephanodiscaceae</taxon>
        <taxon>Cyclostephanos</taxon>
    </lineage>
</organism>
<gene>
    <name evidence="1" type="ORF">ACHAXA_004291</name>
</gene>